<name>U4PFA4_CAEEL</name>
<feature type="region of interest" description="Disordered" evidence="1">
    <location>
        <begin position="1"/>
        <end position="24"/>
    </location>
</feature>
<dbReference type="Proteomes" id="UP000001940">
    <property type="component" value="Chromosome IV"/>
</dbReference>
<keyword evidence="2" id="KW-0687">Ribonucleoprotein</keyword>
<gene>
    <name evidence="2" type="ORF">CELE_Y69A2AR.50</name>
    <name evidence="2 4" type="ORF">Y69A2AR.50</name>
</gene>
<proteinExistence type="predicted"/>
<organism evidence="2 3">
    <name type="scientific">Caenorhabditis elegans</name>
    <dbReference type="NCBI Taxonomy" id="6239"/>
    <lineage>
        <taxon>Eukaryota</taxon>
        <taxon>Metazoa</taxon>
        <taxon>Ecdysozoa</taxon>
        <taxon>Nematoda</taxon>
        <taxon>Chromadorea</taxon>
        <taxon>Rhabditida</taxon>
        <taxon>Rhabditina</taxon>
        <taxon>Rhabditomorpha</taxon>
        <taxon>Rhabditoidea</taxon>
        <taxon>Rhabditidae</taxon>
        <taxon>Peloderinae</taxon>
        <taxon>Caenorhabditis</taxon>
    </lineage>
</organism>
<sequence>MMTRLTINEGNRNNGGCKGVAGRK</sequence>
<dbReference type="AGR" id="WB:WBGene00235342"/>
<keyword evidence="3" id="KW-1185">Reference proteome</keyword>
<dbReference type="EMBL" id="BX284604">
    <property type="protein sequence ID" value="CDH93421.1"/>
    <property type="molecule type" value="Genomic_DNA"/>
</dbReference>
<dbReference type="WormBase" id="Y69A2AR.50">
    <property type="protein sequence ID" value="CE49011"/>
    <property type="gene ID" value="WBGene00235342"/>
</dbReference>
<keyword evidence="2" id="KW-0689">Ribosomal protein</keyword>
<feature type="compositionally biased region" description="Polar residues" evidence="1">
    <location>
        <begin position="1"/>
        <end position="14"/>
    </location>
</feature>
<dbReference type="InParanoid" id="U4PFA4"/>
<protein>
    <submittedName>
        <fullName evidence="2">50S ribosomal protein L15</fullName>
    </submittedName>
</protein>
<dbReference type="GO" id="GO:0005840">
    <property type="term" value="C:ribosome"/>
    <property type="evidence" value="ECO:0007669"/>
    <property type="project" value="UniProtKB-KW"/>
</dbReference>
<evidence type="ECO:0000313" key="2">
    <source>
        <dbReference type="EMBL" id="CDH93421.1"/>
    </source>
</evidence>
<dbReference type="AlphaFoldDB" id="U4PFA4"/>
<dbReference type="PaxDb" id="6239-Y69A2AR.50"/>
<accession>U4PFA4</accession>
<evidence type="ECO:0000256" key="1">
    <source>
        <dbReference type="SAM" id="MobiDB-lite"/>
    </source>
</evidence>
<dbReference type="Bgee" id="WBGene00235342">
    <property type="expression patterns" value="Expressed in larva"/>
</dbReference>
<evidence type="ECO:0000313" key="3">
    <source>
        <dbReference type="Proteomes" id="UP000001940"/>
    </source>
</evidence>
<dbReference type="HOGENOM" id="CLU_3421477_0_0_1"/>
<evidence type="ECO:0000313" key="4">
    <source>
        <dbReference type="WormBase" id="Y69A2AR.50"/>
    </source>
</evidence>
<reference evidence="2 3" key="1">
    <citation type="journal article" date="1998" name="Science">
        <title>Genome sequence of the nematode C. elegans: a platform for investigating biology.</title>
        <authorList>
            <consortium name="The C. elegans sequencing consortium"/>
            <person name="Sulson J.E."/>
            <person name="Waterston R."/>
        </authorList>
    </citation>
    <scope>NUCLEOTIDE SEQUENCE [LARGE SCALE GENOMIC DNA]</scope>
    <source>
        <strain evidence="2 3">Bristol N2</strain>
    </source>
</reference>